<accession>A0A1T4MSG2</accession>
<organism evidence="1 2">
    <name type="scientific">Segatella oulorum</name>
    <dbReference type="NCBI Taxonomy" id="28136"/>
    <lineage>
        <taxon>Bacteria</taxon>
        <taxon>Pseudomonadati</taxon>
        <taxon>Bacteroidota</taxon>
        <taxon>Bacteroidia</taxon>
        <taxon>Bacteroidales</taxon>
        <taxon>Prevotellaceae</taxon>
        <taxon>Segatella</taxon>
    </lineage>
</organism>
<name>A0A1T4MSG2_9BACT</name>
<reference evidence="1 2" key="1">
    <citation type="submission" date="2017-02" db="EMBL/GenBank/DDBJ databases">
        <authorList>
            <person name="Peterson S.W."/>
        </authorList>
    </citation>
    <scope>NUCLEOTIDE SEQUENCE [LARGE SCALE GENOMIC DNA]</scope>
    <source>
        <strain evidence="1 2">ATCC 43324</strain>
    </source>
</reference>
<dbReference type="AlphaFoldDB" id="A0A1T4MSG2"/>
<dbReference type="Proteomes" id="UP000190065">
    <property type="component" value="Unassembled WGS sequence"/>
</dbReference>
<proteinExistence type="predicted"/>
<sequence>MRVFLVWKRRCADVRAGTQAPPLRISFGWITHGWMMPFNGMVQKGMVEFGRGGACVPARVALQGRIHHSFSAHNACIFGMETPLRGRSGGHTGTAPTVPFGWIACKWLFGLCGIAWTNMMEFGRGGACVPARVALQGRIHRSSPAHNVCIFGMETPLRGRSGGHTGTAPTIPNTYRRSAKVKTRVLMLA</sequence>
<dbReference type="EMBL" id="FUXK01000007">
    <property type="protein sequence ID" value="SJZ69903.1"/>
    <property type="molecule type" value="Genomic_DNA"/>
</dbReference>
<dbReference type="STRING" id="28136.SAMN02745202_00847"/>
<evidence type="ECO:0000313" key="1">
    <source>
        <dbReference type="EMBL" id="SJZ69903.1"/>
    </source>
</evidence>
<protein>
    <submittedName>
        <fullName evidence="1">Uncharacterized protein</fullName>
    </submittedName>
</protein>
<evidence type="ECO:0000313" key="2">
    <source>
        <dbReference type="Proteomes" id="UP000190065"/>
    </source>
</evidence>
<gene>
    <name evidence="1" type="ORF">SAMN02745202_00847</name>
</gene>